<organism evidence="14 15">
    <name type="scientific">Zostera marina</name>
    <name type="common">Eelgrass</name>
    <dbReference type="NCBI Taxonomy" id="29655"/>
    <lineage>
        <taxon>Eukaryota</taxon>
        <taxon>Viridiplantae</taxon>
        <taxon>Streptophyta</taxon>
        <taxon>Embryophyta</taxon>
        <taxon>Tracheophyta</taxon>
        <taxon>Spermatophyta</taxon>
        <taxon>Magnoliopsida</taxon>
        <taxon>Liliopsida</taxon>
        <taxon>Zosteraceae</taxon>
        <taxon>Zostera</taxon>
    </lineage>
</organism>
<dbReference type="Pfam" id="PF02469">
    <property type="entry name" value="Fasciclin"/>
    <property type="match status" value="2"/>
</dbReference>
<feature type="region of interest" description="Disordered" evidence="12">
    <location>
        <begin position="344"/>
        <end position="378"/>
    </location>
</feature>
<evidence type="ECO:0000256" key="12">
    <source>
        <dbReference type="SAM" id="MobiDB-lite"/>
    </source>
</evidence>
<protein>
    <submittedName>
        <fullName evidence="14">Fasciclin-like arabinogalactan protein 10</fullName>
    </submittedName>
</protein>
<comment type="similarity">
    <text evidence="2">Belongs to the fasciclin-like AGP family.</text>
</comment>
<keyword evidence="5" id="KW-0732">Signal</keyword>
<sequence length="407" mass="44696">MGTCTSFGMILTGIIAMTILSLSSTAHNITLILDGRKQFSTFNHYLSVSHLAEEINRRQTITVLAVDNAAMNELLRKHLSIYTIKNVLSLHVLADYFGAMKLHQITGRTALVSTLFQATGRAQGMSGFVNITNFRGGKVGFGAEDNDGVLDSFFVKSLKEKPYYISVIQISKLLSSSDAEAPTPAPSAYNLTVLMTKKGCKLFADLLAFHADVEKTFESNIDSGLTVFCPIDQAMRKFMPKYKNLTTDGKTSLLLYHGIPVYNSFQMLKTGNGEFNTLATDGTTRNYNFTVQNNGQGVTLKTRISTATITGTVFDDQPLVIFTVDEVLEPRELFKVKQVRTTAPAPTKAKKSEEAPAEMDDDSYSPDSAPEDDDVVADESEGWRVMSYGGWWWPIVVSVAAAGATYF</sequence>
<dbReference type="InterPro" id="IPR036378">
    <property type="entry name" value="FAS1_dom_sf"/>
</dbReference>
<feature type="compositionally biased region" description="Acidic residues" evidence="12">
    <location>
        <begin position="355"/>
        <end position="378"/>
    </location>
</feature>
<keyword evidence="15" id="KW-1185">Reference proteome</keyword>
<evidence type="ECO:0000256" key="9">
    <source>
        <dbReference type="ARBA" id="ARBA00023180"/>
    </source>
</evidence>
<dbReference type="STRING" id="29655.A0A0K9NKP2"/>
<keyword evidence="10" id="KW-0449">Lipoprotein</keyword>
<evidence type="ECO:0000256" key="10">
    <source>
        <dbReference type="ARBA" id="ARBA00023288"/>
    </source>
</evidence>
<dbReference type="PANTHER" id="PTHR32382">
    <property type="entry name" value="FASCICLIN-LIKE ARABINOGALACTAN PROTEIN"/>
    <property type="match status" value="1"/>
</dbReference>
<dbReference type="FunFam" id="2.30.180.10:FF:000008">
    <property type="entry name" value="Fasciclin-like arabinogalactan protein 10"/>
    <property type="match status" value="1"/>
</dbReference>
<dbReference type="SUPFAM" id="SSF82153">
    <property type="entry name" value="FAS1 domain"/>
    <property type="match status" value="2"/>
</dbReference>
<gene>
    <name evidence="14" type="ORF">ZOSMA_93G00910</name>
</gene>
<dbReference type="InterPro" id="IPR000782">
    <property type="entry name" value="FAS1_domain"/>
</dbReference>
<evidence type="ECO:0000256" key="8">
    <source>
        <dbReference type="ARBA" id="ARBA00023136"/>
    </source>
</evidence>
<evidence type="ECO:0000256" key="2">
    <source>
        <dbReference type="ARBA" id="ARBA00007843"/>
    </source>
</evidence>
<feature type="domain" description="FAS1" evidence="13">
    <location>
        <begin position="26"/>
        <end position="174"/>
    </location>
</feature>
<keyword evidence="9" id="KW-0325">Glycoprotein</keyword>
<evidence type="ECO:0000256" key="11">
    <source>
        <dbReference type="ARBA" id="ARBA00024686"/>
    </source>
</evidence>
<accession>A0A0K9NKP2</accession>
<keyword evidence="6" id="KW-0677">Repeat</keyword>
<evidence type="ECO:0000256" key="7">
    <source>
        <dbReference type="ARBA" id="ARBA00022974"/>
    </source>
</evidence>
<keyword evidence="3" id="KW-1003">Cell membrane</keyword>
<dbReference type="OrthoDB" id="682048at2759"/>
<dbReference type="SMART" id="SM00554">
    <property type="entry name" value="FAS1"/>
    <property type="match status" value="1"/>
</dbReference>
<evidence type="ECO:0000256" key="4">
    <source>
        <dbReference type="ARBA" id="ARBA00022622"/>
    </source>
</evidence>
<dbReference type="PANTHER" id="PTHR32382:SF4">
    <property type="entry name" value="FASCICLIN-LIKE ARABINOGALACTAN PROTEIN 1"/>
    <property type="match status" value="1"/>
</dbReference>
<dbReference type="PROSITE" id="PS50213">
    <property type="entry name" value="FAS1"/>
    <property type="match status" value="2"/>
</dbReference>
<evidence type="ECO:0000256" key="5">
    <source>
        <dbReference type="ARBA" id="ARBA00022729"/>
    </source>
</evidence>
<keyword evidence="8" id="KW-0472">Membrane</keyword>
<comment type="caution">
    <text evidence="14">The sequence shown here is derived from an EMBL/GenBank/DDBJ whole genome shotgun (WGS) entry which is preliminary data.</text>
</comment>
<comment type="function">
    <text evidence="11">May be a cell surface adhesion protein.</text>
</comment>
<dbReference type="Gene3D" id="2.30.180.10">
    <property type="entry name" value="FAS1 domain"/>
    <property type="match status" value="2"/>
</dbReference>
<proteinExistence type="inferred from homology"/>
<dbReference type="GO" id="GO:0005886">
    <property type="term" value="C:plasma membrane"/>
    <property type="evidence" value="ECO:0000318"/>
    <property type="project" value="GO_Central"/>
</dbReference>
<name>A0A0K9NKP2_ZOSMR</name>
<keyword evidence="7" id="KW-0654">Proteoglycan</keyword>
<comment type="subcellular location">
    <subcellularLocation>
        <location evidence="1">Cell membrane</location>
        <topology evidence="1">Lipid-anchor</topology>
        <topology evidence="1">GPI-anchor</topology>
    </subcellularLocation>
</comment>
<keyword evidence="4" id="KW-0336">GPI-anchor</keyword>
<evidence type="ECO:0000256" key="6">
    <source>
        <dbReference type="ARBA" id="ARBA00022737"/>
    </source>
</evidence>
<dbReference type="FunFam" id="2.30.180.10:FF:000010">
    <property type="entry name" value="Fasciclin-like arabinogalactan protein 2"/>
    <property type="match status" value="1"/>
</dbReference>
<evidence type="ECO:0000259" key="13">
    <source>
        <dbReference type="PROSITE" id="PS50213"/>
    </source>
</evidence>
<dbReference type="InterPro" id="IPR033254">
    <property type="entry name" value="Plant_FLA"/>
</dbReference>
<dbReference type="AlphaFoldDB" id="A0A0K9NKP2"/>
<feature type="domain" description="FAS1" evidence="13">
    <location>
        <begin position="187"/>
        <end position="328"/>
    </location>
</feature>
<evidence type="ECO:0000256" key="3">
    <source>
        <dbReference type="ARBA" id="ARBA00022475"/>
    </source>
</evidence>
<reference evidence="15" key="1">
    <citation type="journal article" date="2016" name="Nature">
        <title>The genome of the seagrass Zostera marina reveals angiosperm adaptation to the sea.</title>
        <authorList>
            <person name="Olsen J.L."/>
            <person name="Rouze P."/>
            <person name="Verhelst B."/>
            <person name="Lin Y.-C."/>
            <person name="Bayer T."/>
            <person name="Collen J."/>
            <person name="Dattolo E."/>
            <person name="De Paoli E."/>
            <person name="Dittami S."/>
            <person name="Maumus F."/>
            <person name="Michel G."/>
            <person name="Kersting A."/>
            <person name="Lauritano C."/>
            <person name="Lohaus R."/>
            <person name="Toepel M."/>
            <person name="Tonon T."/>
            <person name="Vanneste K."/>
            <person name="Amirebrahimi M."/>
            <person name="Brakel J."/>
            <person name="Bostroem C."/>
            <person name="Chovatia M."/>
            <person name="Grimwood J."/>
            <person name="Jenkins J.W."/>
            <person name="Jueterbock A."/>
            <person name="Mraz A."/>
            <person name="Stam W.T."/>
            <person name="Tice H."/>
            <person name="Bornberg-Bauer E."/>
            <person name="Green P.J."/>
            <person name="Pearson G.A."/>
            <person name="Procaccini G."/>
            <person name="Duarte C.M."/>
            <person name="Schmutz J."/>
            <person name="Reusch T.B.H."/>
            <person name="Van de Peer Y."/>
        </authorList>
    </citation>
    <scope>NUCLEOTIDE SEQUENCE [LARGE SCALE GENOMIC DNA]</scope>
    <source>
        <strain evidence="15">cv. Finnish</strain>
    </source>
</reference>
<evidence type="ECO:0000256" key="1">
    <source>
        <dbReference type="ARBA" id="ARBA00004609"/>
    </source>
</evidence>
<dbReference type="Proteomes" id="UP000036987">
    <property type="component" value="Unassembled WGS sequence"/>
</dbReference>
<dbReference type="EMBL" id="LFYR01002156">
    <property type="protein sequence ID" value="KMZ56627.1"/>
    <property type="molecule type" value="Genomic_DNA"/>
</dbReference>
<dbReference type="GO" id="GO:0098552">
    <property type="term" value="C:side of membrane"/>
    <property type="evidence" value="ECO:0007669"/>
    <property type="project" value="UniProtKB-KW"/>
</dbReference>
<evidence type="ECO:0000313" key="14">
    <source>
        <dbReference type="EMBL" id="KMZ56627.1"/>
    </source>
</evidence>
<dbReference type="OMA" id="CKAFADM"/>
<evidence type="ECO:0000313" key="15">
    <source>
        <dbReference type="Proteomes" id="UP000036987"/>
    </source>
</evidence>